<protein>
    <submittedName>
        <fullName evidence="6">Putative cell growth regulator with ring finger domain protein 1-like isoform 1</fullName>
    </submittedName>
</protein>
<evidence type="ECO:0000256" key="2">
    <source>
        <dbReference type="ARBA" id="ARBA00022833"/>
    </source>
</evidence>
<keyword evidence="2" id="KW-0862">Zinc</keyword>
<keyword evidence="4" id="KW-1133">Transmembrane helix</keyword>
<accession>A0A0P4VMJ9</accession>
<dbReference type="GO" id="GO:0008270">
    <property type="term" value="F:zinc ion binding"/>
    <property type="evidence" value="ECO:0007669"/>
    <property type="project" value="UniProtKB-KW"/>
</dbReference>
<evidence type="ECO:0000259" key="5">
    <source>
        <dbReference type="PROSITE" id="PS50089"/>
    </source>
</evidence>
<proteinExistence type="evidence at transcript level"/>
<feature type="domain" description="RING-type" evidence="5">
    <location>
        <begin position="249"/>
        <end position="284"/>
    </location>
</feature>
<dbReference type="InterPro" id="IPR013083">
    <property type="entry name" value="Znf_RING/FYVE/PHD"/>
</dbReference>
<evidence type="ECO:0000256" key="1">
    <source>
        <dbReference type="ARBA" id="ARBA00022771"/>
    </source>
</evidence>
<name>A0A0P4VMJ9_9HEMI</name>
<evidence type="ECO:0000256" key="3">
    <source>
        <dbReference type="PROSITE-ProRule" id="PRU00175"/>
    </source>
</evidence>
<reference evidence="6" key="1">
    <citation type="journal article" date="2016" name="PLoS Negl. Trop. Dis.">
        <title>A Deep Insight into the Sialome of Rhodnius neglectus, a Vector of Chagas Disease.</title>
        <authorList>
            <person name="Santiago P.B."/>
            <person name="Assumpcao T.C."/>
            <person name="Araujo C.N."/>
            <person name="Bastos I.M."/>
            <person name="Neves D."/>
            <person name="Silva I.G."/>
            <person name="Charneau S."/>
            <person name="Queiroz R.M."/>
            <person name="Raiol T."/>
            <person name="Oliveira J.V."/>
            <person name="Sousa M.V."/>
            <person name="Calvo E."/>
            <person name="Ribeiro J.M."/>
            <person name="Santana J.M."/>
        </authorList>
    </citation>
    <scope>NUCLEOTIDE SEQUENCE</scope>
    <source>
        <tissue evidence="6">Salivary glands</tissue>
    </source>
</reference>
<dbReference type="PROSITE" id="PS50089">
    <property type="entry name" value="ZF_RING_2"/>
    <property type="match status" value="1"/>
</dbReference>
<dbReference type="InterPro" id="IPR042496">
    <property type="entry name" value="CGRF1"/>
</dbReference>
<keyword evidence="1 3" id="KW-0479">Metal-binding</keyword>
<keyword evidence="4" id="KW-0472">Membrane</keyword>
<dbReference type="GO" id="GO:0030308">
    <property type="term" value="P:negative regulation of cell growth"/>
    <property type="evidence" value="ECO:0007669"/>
    <property type="project" value="TreeGrafter"/>
</dbReference>
<feature type="transmembrane region" description="Helical" evidence="4">
    <location>
        <begin position="18"/>
        <end position="40"/>
    </location>
</feature>
<keyword evidence="4" id="KW-0812">Transmembrane</keyword>
<sequence>MIVAISELVAKLAECSTLITAMIVQLVLWSLILLFIKYVLAVWLRGEPVLIGDLHSTVRNGVPEIKMNKVHNPFTLKLAESPLTSFREIGCKISCQVGYKLISYWGFDVQVLHMLLRQSWVTIIAEMREGTMPRGYFLCPGPHYSCKEHSQKVIRFKIPPERLDFGVFPRKYYPLVIFLLTESDEGAQIDDTLALISIIHIEDQECTLPTSVLAQYMKQYSGMHFCLKLLYVVTGFNDGEVREEEELLCVVCQFFPLSRVLLPCRHACICALCFSRINTCPMCRAQISSYFCVRNENYILRENKGIGRSAVDELAHWMFRNLRM</sequence>
<keyword evidence="1 3" id="KW-0863">Zinc-finger</keyword>
<dbReference type="InterPro" id="IPR001841">
    <property type="entry name" value="Znf_RING"/>
</dbReference>
<organism evidence="6">
    <name type="scientific">Rhodnius neglectus</name>
    <dbReference type="NCBI Taxonomy" id="72488"/>
    <lineage>
        <taxon>Eukaryota</taxon>
        <taxon>Metazoa</taxon>
        <taxon>Ecdysozoa</taxon>
        <taxon>Arthropoda</taxon>
        <taxon>Hexapoda</taxon>
        <taxon>Insecta</taxon>
        <taxon>Pterygota</taxon>
        <taxon>Neoptera</taxon>
        <taxon>Paraneoptera</taxon>
        <taxon>Hemiptera</taxon>
        <taxon>Heteroptera</taxon>
        <taxon>Panheteroptera</taxon>
        <taxon>Cimicomorpha</taxon>
        <taxon>Reduviidae</taxon>
        <taxon>Triatominae</taxon>
        <taxon>Rhodnius</taxon>
    </lineage>
</organism>
<dbReference type="CDD" id="cd16787">
    <property type="entry name" value="mRING-HC-C3HC5_CGRF1"/>
    <property type="match status" value="1"/>
</dbReference>
<dbReference type="PANTHER" id="PTHR15379">
    <property type="entry name" value="CELL GROWTH REGULATOR WITH RING FINGER DOMAIN PROTEIN 1"/>
    <property type="match status" value="1"/>
</dbReference>
<dbReference type="AlphaFoldDB" id="A0A0P4VMJ9"/>
<dbReference type="Gene3D" id="3.30.40.10">
    <property type="entry name" value="Zinc/RING finger domain, C3HC4 (zinc finger)"/>
    <property type="match status" value="1"/>
</dbReference>
<dbReference type="Pfam" id="PF13920">
    <property type="entry name" value="zf-C3HC4_3"/>
    <property type="match status" value="1"/>
</dbReference>
<dbReference type="SUPFAM" id="SSF57850">
    <property type="entry name" value="RING/U-box"/>
    <property type="match status" value="1"/>
</dbReference>
<dbReference type="EMBL" id="GDKW01002542">
    <property type="protein sequence ID" value="JAI54053.1"/>
    <property type="molecule type" value="mRNA"/>
</dbReference>
<evidence type="ECO:0000256" key="4">
    <source>
        <dbReference type="SAM" id="Phobius"/>
    </source>
</evidence>
<dbReference type="PANTHER" id="PTHR15379:SF2">
    <property type="entry name" value="CELL GROWTH REGULATOR WITH RING FINGER DOMAIN PROTEIN 1"/>
    <property type="match status" value="1"/>
</dbReference>
<evidence type="ECO:0000313" key="6">
    <source>
        <dbReference type="EMBL" id="JAI54053.1"/>
    </source>
</evidence>